<dbReference type="Gene3D" id="2.60.40.10">
    <property type="entry name" value="Immunoglobulins"/>
    <property type="match status" value="2"/>
</dbReference>
<keyword evidence="2" id="KW-1015">Disulfide bond</keyword>
<dbReference type="InterPro" id="IPR022409">
    <property type="entry name" value="PKD/Chitinase_dom"/>
</dbReference>
<feature type="domain" description="PKD" evidence="5">
    <location>
        <begin position="838"/>
        <end position="907"/>
    </location>
</feature>
<dbReference type="InterPro" id="IPR015943">
    <property type="entry name" value="WD40/YVTN_repeat-like_dom_sf"/>
</dbReference>
<dbReference type="SUPFAM" id="SSF49299">
    <property type="entry name" value="PKD domain"/>
    <property type="match status" value="1"/>
</dbReference>
<name>A0A4U6QM68_9ACTN</name>
<evidence type="ECO:0000256" key="2">
    <source>
        <dbReference type="ARBA" id="ARBA00023157"/>
    </source>
</evidence>
<gene>
    <name evidence="6" type="ORF">FDO65_09160</name>
</gene>
<evidence type="ECO:0000313" key="7">
    <source>
        <dbReference type="Proteomes" id="UP000306985"/>
    </source>
</evidence>
<dbReference type="GO" id="GO:0005975">
    <property type="term" value="P:carbohydrate metabolic process"/>
    <property type="evidence" value="ECO:0007669"/>
    <property type="project" value="UniProtKB-ARBA"/>
</dbReference>
<dbReference type="SUPFAM" id="SSF63825">
    <property type="entry name" value="YWTD domain"/>
    <property type="match status" value="1"/>
</dbReference>
<keyword evidence="7" id="KW-1185">Reference proteome</keyword>
<accession>A0A4U6QM68</accession>
<dbReference type="SMART" id="SM00089">
    <property type="entry name" value="PKD"/>
    <property type="match status" value="1"/>
</dbReference>
<dbReference type="CDD" id="cd00146">
    <property type="entry name" value="PKD"/>
    <property type="match status" value="1"/>
</dbReference>
<organism evidence="6 7">
    <name type="scientific">Nakamurella flava</name>
    <dbReference type="NCBI Taxonomy" id="2576308"/>
    <lineage>
        <taxon>Bacteria</taxon>
        <taxon>Bacillati</taxon>
        <taxon>Actinomycetota</taxon>
        <taxon>Actinomycetes</taxon>
        <taxon>Nakamurellales</taxon>
        <taxon>Nakamurellaceae</taxon>
        <taxon>Nakamurella</taxon>
    </lineage>
</organism>
<dbReference type="PROSITE" id="PS50093">
    <property type="entry name" value="PKD"/>
    <property type="match status" value="1"/>
</dbReference>
<dbReference type="Pfam" id="PF18911">
    <property type="entry name" value="PKD_4"/>
    <property type="match status" value="1"/>
</dbReference>
<dbReference type="EMBL" id="SZZH01000001">
    <property type="protein sequence ID" value="TKV61700.1"/>
    <property type="molecule type" value="Genomic_DNA"/>
</dbReference>
<dbReference type="InterPro" id="IPR006558">
    <property type="entry name" value="LamG-like"/>
</dbReference>
<proteinExistence type="predicted"/>
<keyword evidence="4" id="KW-0812">Transmembrane</keyword>
<evidence type="ECO:0000256" key="1">
    <source>
        <dbReference type="ARBA" id="ARBA00022729"/>
    </source>
</evidence>
<dbReference type="Proteomes" id="UP000306985">
    <property type="component" value="Unassembled WGS sequence"/>
</dbReference>
<dbReference type="AlphaFoldDB" id="A0A4U6QM68"/>
<dbReference type="SUPFAM" id="SSF49899">
    <property type="entry name" value="Concanavalin A-like lectins/glucanases"/>
    <property type="match status" value="1"/>
</dbReference>
<comment type="caution">
    <text evidence="6">The sequence shown here is derived from an EMBL/GenBank/DDBJ whole genome shotgun (WGS) entry which is preliminary data.</text>
</comment>
<keyword evidence="4" id="KW-0472">Membrane</keyword>
<dbReference type="RefSeq" id="WP_137449005.1">
    <property type="nucleotide sequence ID" value="NZ_SZZH01000001.1"/>
</dbReference>
<dbReference type="Pfam" id="PF13385">
    <property type="entry name" value="Laminin_G_3"/>
    <property type="match status" value="1"/>
</dbReference>
<dbReference type="InterPro" id="IPR000601">
    <property type="entry name" value="PKD_dom"/>
</dbReference>
<protein>
    <submittedName>
        <fullName evidence="6">PKD domain-containing protein</fullName>
    </submittedName>
</protein>
<dbReference type="SMART" id="SM00560">
    <property type="entry name" value="LamGL"/>
    <property type="match status" value="1"/>
</dbReference>
<keyword evidence="1" id="KW-0732">Signal</keyword>
<dbReference type="OrthoDB" id="9802683at2"/>
<reference evidence="6 7" key="1">
    <citation type="submission" date="2019-05" db="EMBL/GenBank/DDBJ databases">
        <title>Nakamurella sp. N5BH11, whole genome shotgun sequence.</title>
        <authorList>
            <person name="Tuo L."/>
        </authorList>
    </citation>
    <scope>NUCLEOTIDE SEQUENCE [LARGE SCALE GENOMIC DNA]</scope>
    <source>
        <strain evidence="6 7">N5BH11</strain>
    </source>
</reference>
<evidence type="ECO:0000259" key="5">
    <source>
        <dbReference type="PROSITE" id="PS50093"/>
    </source>
</evidence>
<feature type="region of interest" description="Disordered" evidence="3">
    <location>
        <begin position="887"/>
        <end position="907"/>
    </location>
</feature>
<keyword evidence="4" id="KW-1133">Transmembrane helix</keyword>
<dbReference type="Gene3D" id="2.60.120.200">
    <property type="match status" value="1"/>
</dbReference>
<dbReference type="InterPro" id="IPR013320">
    <property type="entry name" value="ConA-like_dom_sf"/>
</dbReference>
<dbReference type="InterPro" id="IPR013783">
    <property type="entry name" value="Ig-like_fold"/>
</dbReference>
<feature type="transmembrane region" description="Helical" evidence="4">
    <location>
        <begin position="45"/>
        <end position="66"/>
    </location>
</feature>
<dbReference type="InterPro" id="IPR035986">
    <property type="entry name" value="PKD_dom_sf"/>
</dbReference>
<evidence type="ECO:0000256" key="4">
    <source>
        <dbReference type="SAM" id="Phobius"/>
    </source>
</evidence>
<dbReference type="Gene3D" id="2.130.10.10">
    <property type="entry name" value="YVTN repeat-like/Quinoprotein amine dehydrogenase"/>
    <property type="match status" value="1"/>
</dbReference>
<feature type="compositionally biased region" description="Polar residues" evidence="3">
    <location>
        <begin position="887"/>
        <end position="900"/>
    </location>
</feature>
<evidence type="ECO:0000313" key="6">
    <source>
        <dbReference type="EMBL" id="TKV61700.1"/>
    </source>
</evidence>
<sequence length="907" mass="93695">MLCRSALSTLGQSSEAAGSGFASRRPDCGGISMPRSAARSRLKSGWAIAASLMLTVASIVVVPPAVAAAADQGTGKSPVLSPTADQVTADALPTVQVDGMVWSQATIGNTVYAGGKFANARPAGAAAGTNLTPRANLLAYDITTGALKTGFVPPALNGQVLAVAASPDGQRIYAAGEFTTVGGSSARNRVAAFDATTGALITTFNVNVGSRVKSIVATNDTVYIGGQFTAANGQPRARLAAFRADNGALTTWAPQADYTVNAMVLSPDKSRLVLGGGFQNINGSPAYGLAAVDIRSSALLPFAANQKVRNAGPNAAITSLSTDGSSVYGTGYHYGAGGNLEGTFAVDPISGEIRWIEDCHGDTYSVWATSAAVYTTSHAHYCGNIGGFFQSNPWSTNQRFALAFSKGVTGTIGSDPHGYTNWQGNPSPSLINWFPDFKTGTVSGQNQAGWNIVGSGQYISVGGEFPQVNGTGQQGLVRFATKPPAPGKSGPMLTGSKFTPSLVSLTKGTVRVAFSANWDRDDMNLTYKVVRNSNTAAPVYTTTATSTYWDRPSLGFTDTGLAPGDYRYRVFATDKDGNQVGGDTVSVTVPADGPELSPYSRAVKDQGANLFWRLGEASGTTAYDWAGFNDGAVGPAVTRGAAGAISGDSNTASTFDGATGTVVAGTQTLPPSVYSTELWFKTATSRGGKLIGFGSAQQGLSGSYDRHVYMQDDGRLVFGTYTGVQNKVTSPKAYNDGQWHHVVATQGPDGMKLYVDGAIAGTNKQTAAQNYTGYWRIGGDKTWGSTSSYFAGALDEAAVYPVVLTADQVKEHYALGSGTGPANIVPSADFAMALSYMDVAVNGSGSTDPDGSIATYRWDFGDGSSGSGQSARHSYDTPGDYTVTLTVTDNRGGTASTSRTVGAAAAP</sequence>
<evidence type="ECO:0000256" key="3">
    <source>
        <dbReference type="SAM" id="MobiDB-lite"/>
    </source>
</evidence>